<gene>
    <name evidence="1" type="ORF">ACFFU4_07100</name>
</gene>
<keyword evidence="2" id="KW-1185">Reference proteome</keyword>
<dbReference type="RefSeq" id="WP_377068510.1">
    <property type="nucleotide sequence ID" value="NZ_JBHMEC010000011.1"/>
</dbReference>
<sequence>MNETEITFDRPVVIDGKEVTSLTMREPTVDDQLAAQESGGTDAQQEMRLFANLCEVSPEDIRRLPLKAYVAMREAFAGFL</sequence>
<dbReference type="Pfam" id="PF10109">
    <property type="entry name" value="Phage_TAC_7"/>
    <property type="match status" value="1"/>
</dbReference>
<comment type="caution">
    <text evidence="1">The sequence shown here is derived from an EMBL/GenBank/DDBJ whole genome shotgun (WGS) entry which is preliminary data.</text>
</comment>
<dbReference type="InterPro" id="IPR019289">
    <property type="entry name" value="Phage_tail_E/E"/>
</dbReference>
<protein>
    <submittedName>
        <fullName evidence="1">Phage tail assembly protein</fullName>
    </submittedName>
</protein>
<evidence type="ECO:0000313" key="1">
    <source>
        <dbReference type="EMBL" id="MFB9149516.1"/>
    </source>
</evidence>
<accession>A0ABV5I0A9</accession>
<dbReference type="EMBL" id="JBHMEC010000011">
    <property type="protein sequence ID" value="MFB9149516.1"/>
    <property type="molecule type" value="Genomic_DNA"/>
</dbReference>
<proteinExistence type="predicted"/>
<dbReference type="Proteomes" id="UP001589670">
    <property type="component" value="Unassembled WGS sequence"/>
</dbReference>
<reference evidence="1 2" key="1">
    <citation type="submission" date="2024-09" db="EMBL/GenBank/DDBJ databases">
        <authorList>
            <person name="Sun Q."/>
            <person name="Mori K."/>
        </authorList>
    </citation>
    <scope>NUCLEOTIDE SEQUENCE [LARGE SCALE GENOMIC DNA]</scope>
    <source>
        <strain evidence="1 2">CECT 9424</strain>
    </source>
</reference>
<evidence type="ECO:0000313" key="2">
    <source>
        <dbReference type="Proteomes" id="UP001589670"/>
    </source>
</evidence>
<name>A0ABV5I0A9_9RHOB</name>
<organism evidence="1 2">
    <name type="scientific">Roseovarius ramblicola</name>
    <dbReference type="NCBI Taxonomy" id="2022336"/>
    <lineage>
        <taxon>Bacteria</taxon>
        <taxon>Pseudomonadati</taxon>
        <taxon>Pseudomonadota</taxon>
        <taxon>Alphaproteobacteria</taxon>
        <taxon>Rhodobacterales</taxon>
        <taxon>Roseobacteraceae</taxon>
        <taxon>Roseovarius</taxon>
    </lineage>
</organism>